<feature type="transmembrane region" description="Helical" evidence="1">
    <location>
        <begin position="161"/>
        <end position="178"/>
    </location>
</feature>
<dbReference type="Proteomes" id="UP000269591">
    <property type="component" value="Unassembled WGS sequence"/>
</dbReference>
<feature type="transmembrane region" description="Helical" evidence="1">
    <location>
        <begin position="39"/>
        <end position="60"/>
    </location>
</feature>
<dbReference type="RefSeq" id="WP_123209667.1">
    <property type="nucleotide sequence ID" value="NZ_JBHTHO010000027.1"/>
</dbReference>
<feature type="transmembrane region" description="Helical" evidence="1">
    <location>
        <begin position="263"/>
        <end position="281"/>
    </location>
</feature>
<evidence type="ECO:0000313" key="3">
    <source>
        <dbReference type="Proteomes" id="UP000269591"/>
    </source>
</evidence>
<dbReference type="OrthoDB" id="9808843at2"/>
<evidence type="ECO:0000256" key="1">
    <source>
        <dbReference type="SAM" id="Phobius"/>
    </source>
</evidence>
<feature type="transmembrane region" description="Helical" evidence="1">
    <location>
        <begin position="232"/>
        <end position="251"/>
    </location>
</feature>
<feature type="transmembrane region" description="Helical" evidence="1">
    <location>
        <begin position="12"/>
        <end position="33"/>
    </location>
</feature>
<sequence length="304" mass="32371">MGTFETRFARHHLIGLGFWQAWQMVVLCTDAVVTSQANQAGLTLAIVLATTLGYIVIMALSQRTPVALKSRAAIPAAAASMSVGTFILMMAPSLIDPSLSFAALAVALAAVSYGNAALLFMWGELWSTLATGRVGRHLYLSYAFAFIPFFIAYFLPYPAGGIFSCLFPLASCAILASCGTDEPRRRQSNTPFKPERALIAKAVCFIVVLSVIWGVTQSLVPELFAAGQATEFVAMGMVVAGVAIGALALNLTMVSPESETIALYRPIIPSMAAGLAALFVFPDSWSFIGNGLLTMGIYRHGIRT</sequence>
<proteinExistence type="predicted"/>
<dbReference type="EMBL" id="QIBX01000024">
    <property type="protein sequence ID" value="RNL37662.1"/>
    <property type="molecule type" value="Genomic_DNA"/>
</dbReference>
<keyword evidence="3" id="KW-1185">Reference proteome</keyword>
<feature type="transmembrane region" description="Helical" evidence="1">
    <location>
        <begin position="138"/>
        <end position="155"/>
    </location>
</feature>
<feature type="transmembrane region" description="Helical" evidence="1">
    <location>
        <begin position="72"/>
        <end position="95"/>
    </location>
</feature>
<reference evidence="3" key="1">
    <citation type="submission" date="2018-05" db="EMBL/GenBank/DDBJ databases">
        <title>Genome Sequencing of selected type strains of the family Eggerthellaceae.</title>
        <authorList>
            <person name="Danylec N."/>
            <person name="Stoll D.A."/>
            <person name="Doetsch A."/>
            <person name="Huch M."/>
        </authorList>
    </citation>
    <scope>NUCLEOTIDE SEQUENCE [LARGE SCALE GENOMIC DNA]</scope>
    <source>
        <strain evidence="3">DSM 24851</strain>
    </source>
</reference>
<keyword evidence="1" id="KW-0472">Membrane</keyword>
<keyword evidence="1" id="KW-1133">Transmembrane helix</keyword>
<gene>
    <name evidence="2" type="ORF">DMP06_10420</name>
</gene>
<dbReference type="AlphaFoldDB" id="A0A3N0AS44"/>
<name>A0A3N0AS44_9ACTN</name>
<feature type="transmembrane region" description="Helical" evidence="1">
    <location>
        <begin position="101"/>
        <end position="126"/>
    </location>
</feature>
<keyword evidence="1" id="KW-0812">Transmembrane</keyword>
<accession>A0A3N0AS44</accession>
<feature type="transmembrane region" description="Helical" evidence="1">
    <location>
        <begin position="198"/>
        <end position="220"/>
    </location>
</feature>
<organism evidence="2 3">
    <name type="scientific">Slackia equolifaciens</name>
    <dbReference type="NCBI Taxonomy" id="498718"/>
    <lineage>
        <taxon>Bacteria</taxon>
        <taxon>Bacillati</taxon>
        <taxon>Actinomycetota</taxon>
        <taxon>Coriobacteriia</taxon>
        <taxon>Eggerthellales</taxon>
        <taxon>Eggerthellaceae</taxon>
        <taxon>Slackia</taxon>
    </lineage>
</organism>
<comment type="caution">
    <text evidence="2">The sequence shown here is derived from an EMBL/GenBank/DDBJ whole genome shotgun (WGS) entry which is preliminary data.</text>
</comment>
<evidence type="ECO:0000313" key="2">
    <source>
        <dbReference type="EMBL" id="RNL37662.1"/>
    </source>
</evidence>
<protein>
    <submittedName>
        <fullName evidence="2">Uncharacterized protein</fullName>
    </submittedName>
</protein>